<feature type="signal peptide" evidence="1">
    <location>
        <begin position="1"/>
        <end position="21"/>
    </location>
</feature>
<comment type="caution">
    <text evidence="2">The sequence shown here is derived from an EMBL/GenBank/DDBJ whole genome shotgun (WGS) entry which is preliminary data.</text>
</comment>
<evidence type="ECO:0000313" key="3">
    <source>
        <dbReference type="Proteomes" id="UP000625210"/>
    </source>
</evidence>
<reference evidence="2" key="1">
    <citation type="journal article" date="2014" name="Int. J. Syst. Evol. Microbiol.">
        <title>Complete genome sequence of Corynebacterium casei LMG S-19264T (=DSM 44701T), isolated from a smear-ripened cheese.</title>
        <authorList>
            <consortium name="US DOE Joint Genome Institute (JGI-PGF)"/>
            <person name="Walter F."/>
            <person name="Albersmeier A."/>
            <person name="Kalinowski J."/>
            <person name="Ruckert C."/>
        </authorList>
    </citation>
    <scope>NUCLEOTIDE SEQUENCE</scope>
    <source>
        <strain evidence="2">CGMCC 1.15179</strain>
    </source>
</reference>
<name>A0A8J2VE22_9BACL</name>
<keyword evidence="3" id="KW-1185">Reference proteome</keyword>
<sequence length="73" mass="8269">MKKWVCGLLIVMVVWSLSGCSSDPPFQRIPGSEQKAGDKTNSATEREWVIKWKSRPDPDFLRSVQVLHEAPDV</sequence>
<organism evidence="2 3">
    <name type="scientific">Marinithermofilum abyssi</name>
    <dbReference type="NCBI Taxonomy" id="1571185"/>
    <lineage>
        <taxon>Bacteria</taxon>
        <taxon>Bacillati</taxon>
        <taxon>Bacillota</taxon>
        <taxon>Bacilli</taxon>
        <taxon>Bacillales</taxon>
        <taxon>Thermoactinomycetaceae</taxon>
        <taxon>Marinithermofilum</taxon>
    </lineage>
</organism>
<gene>
    <name evidence="2" type="ORF">GCM10011571_02390</name>
</gene>
<evidence type="ECO:0000313" key="2">
    <source>
        <dbReference type="EMBL" id="GGE04893.1"/>
    </source>
</evidence>
<proteinExistence type="predicted"/>
<accession>A0A8J2VE22</accession>
<keyword evidence="1" id="KW-0732">Signal</keyword>
<dbReference type="RefSeq" id="WP_188646098.1">
    <property type="nucleotide sequence ID" value="NZ_BMHQ01000001.1"/>
</dbReference>
<dbReference type="AlphaFoldDB" id="A0A8J2VE22"/>
<evidence type="ECO:0000256" key="1">
    <source>
        <dbReference type="SAM" id="SignalP"/>
    </source>
</evidence>
<reference evidence="2" key="2">
    <citation type="submission" date="2020-09" db="EMBL/GenBank/DDBJ databases">
        <authorList>
            <person name="Sun Q."/>
            <person name="Zhou Y."/>
        </authorList>
    </citation>
    <scope>NUCLEOTIDE SEQUENCE</scope>
    <source>
        <strain evidence="2">CGMCC 1.15179</strain>
    </source>
</reference>
<feature type="chain" id="PRO_5038992496" evidence="1">
    <location>
        <begin position="22"/>
        <end position="73"/>
    </location>
</feature>
<dbReference type="Proteomes" id="UP000625210">
    <property type="component" value="Unassembled WGS sequence"/>
</dbReference>
<protein>
    <submittedName>
        <fullName evidence="2">Uncharacterized protein</fullName>
    </submittedName>
</protein>
<dbReference type="EMBL" id="BMHQ01000001">
    <property type="protein sequence ID" value="GGE04893.1"/>
    <property type="molecule type" value="Genomic_DNA"/>
</dbReference>
<dbReference type="PROSITE" id="PS51257">
    <property type="entry name" value="PROKAR_LIPOPROTEIN"/>
    <property type="match status" value="1"/>
</dbReference>